<reference evidence="1 2" key="1">
    <citation type="journal article" date="2016" name="Nat. Commun.">
        <title>Extremotolerant tardigrade genome and improved radiotolerance of human cultured cells by tardigrade-unique protein.</title>
        <authorList>
            <person name="Hashimoto T."/>
            <person name="Horikawa D.D."/>
            <person name="Saito Y."/>
            <person name="Kuwahara H."/>
            <person name="Kozuka-Hata H."/>
            <person name="Shin-I T."/>
            <person name="Minakuchi Y."/>
            <person name="Ohishi K."/>
            <person name="Motoyama A."/>
            <person name="Aizu T."/>
            <person name="Enomoto A."/>
            <person name="Kondo K."/>
            <person name="Tanaka S."/>
            <person name="Hara Y."/>
            <person name="Koshikawa S."/>
            <person name="Sagara H."/>
            <person name="Miura T."/>
            <person name="Yokobori S."/>
            <person name="Miyagawa K."/>
            <person name="Suzuki Y."/>
            <person name="Kubo T."/>
            <person name="Oyama M."/>
            <person name="Kohara Y."/>
            <person name="Fujiyama A."/>
            <person name="Arakawa K."/>
            <person name="Katayama T."/>
            <person name="Toyoda A."/>
            <person name="Kunieda T."/>
        </authorList>
    </citation>
    <scope>NUCLEOTIDE SEQUENCE [LARGE SCALE GENOMIC DNA]</scope>
    <source>
        <strain evidence="1 2">YOKOZUNA-1</strain>
    </source>
</reference>
<evidence type="ECO:0000313" key="1">
    <source>
        <dbReference type="EMBL" id="GAV07231.1"/>
    </source>
</evidence>
<protein>
    <submittedName>
        <fullName evidence="1">Uncharacterized protein</fullName>
    </submittedName>
</protein>
<sequence length="107" mass="11617">MSSCSGVLVLVRPSISNQSFGTALQVCSFGQTEWSPGPWLFADPLKNFEHLSSFDSLSRLLCLDFLSSDFPGLILSIPQTSGRPQACDTLLVGLRKPDCHWRSASVG</sequence>
<dbReference type="AlphaFoldDB" id="A0A1D1W1F5"/>
<gene>
    <name evidence="1" type="primary">RvY_17097-1</name>
    <name evidence="1" type="synonym">RvY_17097.1</name>
    <name evidence="1" type="ORF">RvY_17097</name>
</gene>
<evidence type="ECO:0000313" key="2">
    <source>
        <dbReference type="Proteomes" id="UP000186922"/>
    </source>
</evidence>
<accession>A0A1D1W1F5</accession>
<dbReference type="Proteomes" id="UP000186922">
    <property type="component" value="Unassembled WGS sequence"/>
</dbReference>
<organism evidence="1 2">
    <name type="scientific">Ramazzottius varieornatus</name>
    <name type="common">Water bear</name>
    <name type="synonym">Tardigrade</name>
    <dbReference type="NCBI Taxonomy" id="947166"/>
    <lineage>
        <taxon>Eukaryota</taxon>
        <taxon>Metazoa</taxon>
        <taxon>Ecdysozoa</taxon>
        <taxon>Tardigrada</taxon>
        <taxon>Eutardigrada</taxon>
        <taxon>Parachela</taxon>
        <taxon>Hypsibioidea</taxon>
        <taxon>Ramazzottiidae</taxon>
        <taxon>Ramazzottius</taxon>
    </lineage>
</organism>
<proteinExistence type="predicted"/>
<dbReference type="EMBL" id="BDGG01000014">
    <property type="protein sequence ID" value="GAV07231.1"/>
    <property type="molecule type" value="Genomic_DNA"/>
</dbReference>
<comment type="caution">
    <text evidence="1">The sequence shown here is derived from an EMBL/GenBank/DDBJ whole genome shotgun (WGS) entry which is preliminary data.</text>
</comment>
<name>A0A1D1W1F5_RAMVA</name>
<keyword evidence="2" id="KW-1185">Reference proteome</keyword>